<dbReference type="PANTHER" id="PTHR33069">
    <property type="entry name" value="CHROMOSOME 7, WHOLE GENOME SHOTGUN SEQUENCE-RELATED"/>
    <property type="match status" value="1"/>
</dbReference>
<organism evidence="1 2">
    <name type="scientific">Puccinia striiformis f. sp. tritici PST-78</name>
    <dbReference type="NCBI Taxonomy" id="1165861"/>
    <lineage>
        <taxon>Eukaryota</taxon>
        <taxon>Fungi</taxon>
        <taxon>Dikarya</taxon>
        <taxon>Basidiomycota</taxon>
        <taxon>Pucciniomycotina</taxon>
        <taxon>Pucciniomycetes</taxon>
        <taxon>Pucciniales</taxon>
        <taxon>Pucciniaceae</taxon>
        <taxon>Puccinia</taxon>
    </lineage>
</organism>
<dbReference type="PANTHER" id="PTHR33069:SF3">
    <property type="entry name" value="DYNEIN HEAVY CHAIN TAIL DOMAIN-CONTAINING PROTEIN"/>
    <property type="match status" value="1"/>
</dbReference>
<dbReference type="Proteomes" id="UP000054564">
    <property type="component" value="Unassembled WGS sequence"/>
</dbReference>
<accession>A0A0L0UYH4</accession>
<keyword evidence="2" id="KW-1185">Reference proteome</keyword>
<comment type="caution">
    <text evidence="1">The sequence shown here is derived from an EMBL/GenBank/DDBJ whole genome shotgun (WGS) entry which is preliminary data.</text>
</comment>
<evidence type="ECO:0000313" key="2">
    <source>
        <dbReference type="Proteomes" id="UP000054564"/>
    </source>
</evidence>
<dbReference type="AlphaFoldDB" id="A0A0L0UYH4"/>
<protein>
    <submittedName>
        <fullName evidence="1">Uncharacterized protein</fullName>
    </submittedName>
</protein>
<gene>
    <name evidence="1" type="ORF">PSTG_14479</name>
</gene>
<proteinExistence type="predicted"/>
<reference evidence="2" key="1">
    <citation type="submission" date="2014-03" db="EMBL/GenBank/DDBJ databases">
        <title>The Genome Sequence of Puccinia striiformis f. sp. tritici PST-78.</title>
        <authorList>
            <consortium name="The Broad Institute Genome Sequencing Platform"/>
            <person name="Cuomo C."/>
            <person name="Hulbert S."/>
            <person name="Chen X."/>
            <person name="Walker B."/>
            <person name="Young S.K."/>
            <person name="Zeng Q."/>
            <person name="Gargeya S."/>
            <person name="Fitzgerald M."/>
            <person name="Haas B."/>
            <person name="Abouelleil A."/>
            <person name="Alvarado L."/>
            <person name="Arachchi H.M."/>
            <person name="Berlin A.M."/>
            <person name="Chapman S.B."/>
            <person name="Goldberg J."/>
            <person name="Griggs A."/>
            <person name="Gujja S."/>
            <person name="Hansen M."/>
            <person name="Howarth C."/>
            <person name="Imamovic A."/>
            <person name="Larimer J."/>
            <person name="McCowan C."/>
            <person name="Montmayeur A."/>
            <person name="Murphy C."/>
            <person name="Neiman D."/>
            <person name="Pearson M."/>
            <person name="Priest M."/>
            <person name="Roberts A."/>
            <person name="Saif S."/>
            <person name="Shea T."/>
            <person name="Sisk P."/>
            <person name="Sykes S."/>
            <person name="Wortman J."/>
            <person name="Nusbaum C."/>
            <person name="Birren B."/>
        </authorList>
    </citation>
    <scope>NUCLEOTIDE SEQUENCE [LARGE SCALE GENOMIC DNA]</scope>
    <source>
        <strain evidence="2">race PST-78</strain>
    </source>
</reference>
<evidence type="ECO:0000313" key="1">
    <source>
        <dbReference type="EMBL" id="KNE92098.1"/>
    </source>
</evidence>
<sequence length="441" mass="49773">MHSETSNSTRALAQRALKIQSVAVRFHGLMQKFDLPPDGFESGESDRNLTMEDMGEKAGILEKLQCNLLPLLKEQITSLLTALDLQHDSEDERPNLDVESTLKILSNFERTMTSTLSSIRILAHGSPLPDAKHDHRLQNLKSFRCARLYSYIDGFVKPTINSLLICCSMFTQCRAMAIALANPVLDREEPLQSMSSICGITAAACSLIDATITLCWKSDWALIQEGWLTAEGPFNEQLEHLTKLANLPRDLKPELAVLTILPSEEPDLIERTIIKTRRKAAEEEMVEVAKSTMSLVKLARILVKKLLRMIPKKPIFEQDIGINSDTLKQFYDLLTPISEPLKSLASHLRDFQETDYMITISNRDQMDTLVNSLSENMKSTMTFIASHLDLLQCIAKNISPENDFKAWSSTLEKLWDKVVDRLLNLIPSLEVEPEQPLEQPN</sequence>
<dbReference type="EMBL" id="AJIL01000175">
    <property type="protein sequence ID" value="KNE92098.1"/>
    <property type="molecule type" value="Genomic_DNA"/>
</dbReference>
<name>A0A0L0UYH4_9BASI</name>